<feature type="compositionally biased region" description="Low complexity" evidence="6">
    <location>
        <begin position="182"/>
        <end position="198"/>
    </location>
</feature>
<evidence type="ECO:0000256" key="6">
    <source>
        <dbReference type="SAM" id="MobiDB-lite"/>
    </source>
</evidence>
<gene>
    <name evidence="8" type="ORF">SI8410_01001023</name>
</gene>
<dbReference type="FunFam" id="3.30.730.10:FF:000001">
    <property type="entry name" value="Ethylene-responsive transcription factor 2"/>
    <property type="match status" value="1"/>
</dbReference>
<dbReference type="PROSITE" id="PS51032">
    <property type="entry name" value="AP2_ERF"/>
    <property type="match status" value="1"/>
</dbReference>
<dbReference type="OrthoDB" id="1930411at2759"/>
<dbReference type="AlphaFoldDB" id="A0A7I8K0A4"/>
<feature type="region of interest" description="Disordered" evidence="6">
    <location>
        <begin position="117"/>
        <end position="157"/>
    </location>
</feature>
<name>A0A7I8K0A4_SPIIN</name>
<keyword evidence="3" id="KW-0238">DNA-binding</keyword>
<keyword evidence="2" id="KW-0805">Transcription regulation</keyword>
<dbReference type="InterPro" id="IPR016177">
    <property type="entry name" value="DNA-bd_dom_sf"/>
</dbReference>
<dbReference type="GO" id="GO:0003700">
    <property type="term" value="F:DNA-binding transcription factor activity"/>
    <property type="evidence" value="ECO:0007669"/>
    <property type="project" value="InterPro"/>
</dbReference>
<keyword evidence="5" id="KW-0539">Nucleus</keyword>
<sequence length="219" mass="24449">MCGGAIVSDFVPSHSIRRKRVITGTEPWPLEYFPEDRPTAAAAVSEAPTPPGEERKKRVRKNLYRGIRRRPWGKWAAEIRDPAKGVRVWLGTYQSPEEAARAYDRAARRIRGSKAKLNFTDSNEDDGTAAHRREEPRFQRRHQTHPQAAPPSGQLPEDDMQALESYMKFLDEDLYSTGHGGAATPPSSSGTPPTSAETTSTLELWGYDNALNADCLNLF</sequence>
<dbReference type="InterPro" id="IPR001471">
    <property type="entry name" value="AP2/ERF_dom"/>
</dbReference>
<dbReference type="GO" id="GO:0005634">
    <property type="term" value="C:nucleus"/>
    <property type="evidence" value="ECO:0007669"/>
    <property type="project" value="UniProtKB-SubCell"/>
</dbReference>
<protein>
    <recommendedName>
        <fullName evidence="7">AP2/ERF domain-containing protein</fullName>
    </recommendedName>
</protein>
<keyword evidence="9" id="KW-1185">Reference proteome</keyword>
<feature type="domain" description="AP2/ERF" evidence="7">
    <location>
        <begin position="63"/>
        <end position="120"/>
    </location>
</feature>
<dbReference type="GO" id="GO:0003677">
    <property type="term" value="F:DNA binding"/>
    <property type="evidence" value="ECO:0007669"/>
    <property type="project" value="UniProtKB-KW"/>
</dbReference>
<reference evidence="8" key="1">
    <citation type="submission" date="2020-02" db="EMBL/GenBank/DDBJ databases">
        <authorList>
            <person name="Scholz U."/>
            <person name="Mascher M."/>
            <person name="Fiebig A."/>
        </authorList>
    </citation>
    <scope>NUCLEOTIDE SEQUENCE</scope>
</reference>
<dbReference type="SMART" id="SM00380">
    <property type="entry name" value="AP2"/>
    <property type="match status" value="1"/>
</dbReference>
<dbReference type="GO" id="GO:0009873">
    <property type="term" value="P:ethylene-activated signaling pathway"/>
    <property type="evidence" value="ECO:0007669"/>
    <property type="project" value="InterPro"/>
</dbReference>
<dbReference type="PANTHER" id="PTHR31190">
    <property type="entry name" value="DNA-BINDING DOMAIN"/>
    <property type="match status" value="1"/>
</dbReference>
<dbReference type="CDD" id="cd00018">
    <property type="entry name" value="AP2"/>
    <property type="match status" value="1"/>
</dbReference>
<evidence type="ECO:0000259" key="7">
    <source>
        <dbReference type="PROSITE" id="PS51032"/>
    </source>
</evidence>
<dbReference type="InterPro" id="IPR036955">
    <property type="entry name" value="AP2/ERF_dom_sf"/>
</dbReference>
<evidence type="ECO:0000313" key="9">
    <source>
        <dbReference type="Proteomes" id="UP000663760"/>
    </source>
</evidence>
<dbReference type="Proteomes" id="UP000663760">
    <property type="component" value="Chromosome 1"/>
</dbReference>
<evidence type="ECO:0000256" key="5">
    <source>
        <dbReference type="ARBA" id="ARBA00023242"/>
    </source>
</evidence>
<dbReference type="Gene3D" id="3.30.730.10">
    <property type="entry name" value="AP2/ERF domain"/>
    <property type="match status" value="1"/>
</dbReference>
<evidence type="ECO:0000256" key="2">
    <source>
        <dbReference type="ARBA" id="ARBA00023015"/>
    </source>
</evidence>
<dbReference type="SUPFAM" id="SSF54171">
    <property type="entry name" value="DNA-binding domain"/>
    <property type="match status" value="1"/>
</dbReference>
<evidence type="ECO:0000256" key="4">
    <source>
        <dbReference type="ARBA" id="ARBA00023163"/>
    </source>
</evidence>
<proteinExistence type="predicted"/>
<comment type="subcellular location">
    <subcellularLocation>
        <location evidence="1">Nucleus</location>
    </subcellularLocation>
</comment>
<dbReference type="Pfam" id="PF00847">
    <property type="entry name" value="AP2"/>
    <property type="match status" value="1"/>
</dbReference>
<dbReference type="InterPro" id="IPR044808">
    <property type="entry name" value="ERF_plant"/>
</dbReference>
<keyword evidence="4" id="KW-0804">Transcription</keyword>
<evidence type="ECO:0000313" key="8">
    <source>
        <dbReference type="EMBL" id="CAA7388865.1"/>
    </source>
</evidence>
<evidence type="ECO:0000256" key="3">
    <source>
        <dbReference type="ARBA" id="ARBA00023125"/>
    </source>
</evidence>
<feature type="region of interest" description="Disordered" evidence="6">
    <location>
        <begin position="174"/>
        <end position="198"/>
    </location>
</feature>
<accession>A0A7I8K0A4</accession>
<feature type="region of interest" description="Disordered" evidence="6">
    <location>
        <begin position="39"/>
        <end position="58"/>
    </location>
</feature>
<dbReference type="PRINTS" id="PR00367">
    <property type="entry name" value="ETHRSPELEMNT"/>
</dbReference>
<evidence type="ECO:0000256" key="1">
    <source>
        <dbReference type="ARBA" id="ARBA00004123"/>
    </source>
</evidence>
<dbReference type="EMBL" id="LR746264">
    <property type="protein sequence ID" value="CAA7388865.1"/>
    <property type="molecule type" value="Genomic_DNA"/>
</dbReference>
<feature type="compositionally biased region" description="Basic and acidic residues" evidence="6">
    <location>
        <begin position="128"/>
        <end position="138"/>
    </location>
</feature>
<organism evidence="8 9">
    <name type="scientific">Spirodela intermedia</name>
    <name type="common">Intermediate duckweed</name>
    <dbReference type="NCBI Taxonomy" id="51605"/>
    <lineage>
        <taxon>Eukaryota</taxon>
        <taxon>Viridiplantae</taxon>
        <taxon>Streptophyta</taxon>
        <taxon>Embryophyta</taxon>
        <taxon>Tracheophyta</taxon>
        <taxon>Spermatophyta</taxon>
        <taxon>Magnoliopsida</taxon>
        <taxon>Liliopsida</taxon>
        <taxon>Araceae</taxon>
        <taxon>Lemnoideae</taxon>
        <taxon>Spirodela</taxon>
    </lineage>
</organism>
<dbReference type="PANTHER" id="PTHR31190:SF473">
    <property type="entry name" value="OS05G0437100 PROTEIN"/>
    <property type="match status" value="1"/>
</dbReference>